<reference evidence="8" key="1">
    <citation type="submission" date="2020-03" db="EMBL/GenBank/DDBJ databases">
        <title>Site-based positive gene gene selection in Geosmithia morbida across the United States reveals a broad range of putative effectors and factors for local host and environmental adapation.</title>
        <authorList>
            <person name="Onufrak A."/>
            <person name="Murdoch R.W."/>
            <person name="Gazis R."/>
            <person name="Huff M."/>
            <person name="Staton M."/>
            <person name="Klingeman W."/>
            <person name="Hadziabdic D."/>
        </authorList>
    </citation>
    <scope>NUCLEOTIDE SEQUENCE</scope>
    <source>
        <strain evidence="8">1262</strain>
    </source>
</reference>
<dbReference type="GO" id="GO:0000981">
    <property type="term" value="F:DNA-binding transcription factor activity, RNA polymerase II-specific"/>
    <property type="evidence" value="ECO:0007669"/>
    <property type="project" value="UniProtKB-ARBA"/>
</dbReference>
<dbReference type="AlphaFoldDB" id="A0A9P4YXU6"/>
<dbReference type="InterPro" id="IPR036236">
    <property type="entry name" value="Znf_C2H2_sf"/>
</dbReference>
<dbReference type="GO" id="GO:0000978">
    <property type="term" value="F:RNA polymerase II cis-regulatory region sequence-specific DNA binding"/>
    <property type="evidence" value="ECO:0007669"/>
    <property type="project" value="TreeGrafter"/>
</dbReference>
<dbReference type="Gene3D" id="3.30.160.60">
    <property type="entry name" value="Classic Zinc Finger"/>
    <property type="match status" value="4"/>
</dbReference>
<evidence type="ECO:0000256" key="5">
    <source>
        <dbReference type="PROSITE-ProRule" id="PRU00042"/>
    </source>
</evidence>
<dbReference type="FunFam" id="3.30.160.60:FF:000072">
    <property type="entry name" value="zinc finger protein 143 isoform X1"/>
    <property type="match status" value="1"/>
</dbReference>
<evidence type="ECO:0000256" key="4">
    <source>
        <dbReference type="ARBA" id="ARBA00022833"/>
    </source>
</evidence>
<accession>A0A9P4YXU6</accession>
<sequence length="382" mass="42196">MELLELVENEPTSRPFRCDWESCTKSFNRKSDLQRHYRIHTNERPYHCPFPRCGKSFIQQSALTVHNRTHTGEKPHVCSEVGCGKSFSDSSSLARHRRIHTGKRPYKCNKNGCLKSFCRKTTMIKHQRRAHQPGSSPAGDVAEPYDMDSDYVESSPHTPYHQPNAGLAWSLPVDQQGLSAGSDSATPVPDLSQSESDYSQAGIYRRRSTVSQVSSMVGGLDMTTPTDQPQPHSSTMSVYSSSQESPPSPHFVVNPCSAASFYDPAPPAPIPAAAAAATPMVHHHHHYAATQPHAQHDMAFNSNPRHHHAIHQHAASAVYQTAQAATTGDMPLWTDYHAPMEMTTIGHMPAFGAAAMFGIYMEPKLDFDDPSMQLPSARLDCL</sequence>
<keyword evidence="3 5" id="KW-0863">Zinc-finger</keyword>
<dbReference type="InterPro" id="IPR013087">
    <property type="entry name" value="Znf_C2H2_type"/>
</dbReference>
<dbReference type="GO" id="GO:0008270">
    <property type="term" value="F:zinc ion binding"/>
    <property type="evidence" value="ECO:0007669"/>
    <property type="project" value="UniProtKB-KW"/>
</dbReference>
<dbReference type="GO" id="GO:0000785">
    <property type="term" value="C:chromatin"/>
    <property type="evidence" value="ECO:0007669"/>
    <property type="project" value="TreeGrafter"/>
</dbReference>
<evidence type="ECO:0000313" key="8">
    <source>
        <dbReference type="EMBL" id="KAF4123673.1"/>
    </source>
</evidence>
<evidence type="ECO:0000313" key="9">
    <source>
        <dbReference type="Proteomes" id="UP000749293"/>
    </source>
</evidence>
<dbReference type="PROSITE" id="PS50157">
    <property type="entry name" value="ZINC_FINGER_C2H2_2"/>
    <property type="match status" value="4"/>
</dbReference>
<feature type="region of interest" description="Disordered" evidence="6">
    <location>
        <begin position="124"/>
        <end position="249"/>
    </location>
</feature>
<dbReference type="GeneID" id="55972599"/>
<dbReference type="Pfam" id="PF00096">
    <property type="entry name" value="zf-C2H2"/>
    <property type="match status" value="4"/>
</dbReference>
<keyword evidence="4" id="KW-0862">Zinc</keyword>
<feature type="domain" description="C2H2-type" evidence="7">
    <location>
        <begin position="76"/>
        <end position="105"/>
    </location>
</feature>
<evidence type="ECO:0000256" key="3">
    <source>
        <dbReference type="ARBA" id="ARBA00022771"/>
    </source>
</evidence>
<name>A0A9P4YXU6_9HYPO</name>
<feature type="domain" description="C2H2-type" evidence="7">
    <location>
        <begin position="46"/>
        <end position="75"/>
    </location>
</feature>
<evidence type="ECO:0000256" key="2">
    <source>
        <dbReference type="ARBA" id="ARBA00022737"/>
    </source>
</evidence>
<dbReference type="FunFam" id="3.30.160.60:FF:000125">
    <property type="entry name" value="Putative zinc finger protein 143"/>
    <property type="match status" value="1"/>
</dbReference>
<feature type="domain" description="C2H2-type" evidence="7">
    <location>
        <begin position="16"/>
        <end position="45"/>
    </location>
</feature>
<dbReference type="SUPFAM" id="SSF57667">
    <property type="entry name" value="beta-beta-alpha zinc fingers"/>
    <property type="match status" value="2"/>
</dbReference>
<dbReference type="PROSITE" id="PS00028">
    <property type="entry name" value="ZINC_FINGER_C2H2_1"/>
    <property type="match status" value="4"/>
</dbReference>
<dbReference type="EMBL" id="JAANYQ010000006">
    <property type="protein sequence ID" value="KAF4123673.1"/>
    <property type="molecule type" value="Genomic_DNA"/>
</dbReference>
<feature type="compositionally biased region" description="Polar residues" evidence="6">
    <location>
        <begin position="176"/>
        <end position="199"/>
    </location>
</feature>
<feature type="domain" description="C2H2-type" evidence="7">
    <location>
        <begin position="106"/>
        <end position="131"/>
    </location>
</feature>
<evidence type="ECO:0000256" key="6">
    <source>
        <dbReference type="SAM" id="MobiDB-lite"/>
    </source>
</evidence>
<keyword evidence="2" id="KW-0677">Repeat</keyword>
<feature type="compositionally biased region" description="Polar residues" evidence="6">
    <location>
        <begin position="223"/>
        <end position="236"/>
    </location>
</feature>
<gene>
    <name evidence="8" type="ORF">GMORB2_6374</name>
</gene>
<dbReference type="GO" id="GO:0005667">
    <property type="term" value="C:transcription regulator complex"/>
    <property type="evidence" value="ECO:0007669"/>
    <property type="project" value="TreeGrafter"/>
</dbReference>
<organism evidence="8 9">
    <name type="scientific">Geosmithia morbida</name>
    <dbReference type="NCBI Taxonomy" id="1094350"/>
    <lineage>
        <taxon>Eukaryota</taxon>
        <taxon>Fungi</taxon>
        <taxon>Dikarya</taxon>
        <taxon>Ascomycota</taxon>
        <taxon>Pezizomycotina</taxon>
        <taxon>Sordariomycetes</taxon>
        <taxon>Hypocreomycetidae</taxon>
        <taxon>Hypocreales</taxon>
        <taxon>Bionectriaceae</taxon>
        <taxon>Geosmithia</taxon>
    </lineage>
</organism>
<dbReference type="RefSeq" id="XP_035322325.1">
    <property type="nucleotide sequence ID" value="XM_035468344.1"/>
</dbReference>
<dbReference type="PANTHER" id="PTHR14003">
    <property type="entry name" value="TRANSCRIPTIONAL REPRESSOR PROTEIN YY"/>
    <property type="match status" value="1"/>
</dbReference>
<protein>
    <submittedName>
        <fullName evidence="8">Zn-finger</fullName>
    </submittedName>
</protein>
<comment type="caution">
    <text evidence="8">The sequence shown here is derived from an EMBL/GenBank/DDBJ whole genome shotgun (WGS) entry which is preliminary data.</text>
</comment>
<evidence type="ECO:0000256" key="1">
    <source>
        <dbReference type="ARBA" id="ARBA00022723"/>
    </source>
</evidence>
<dbReference type="SMART" id="SM00355">
    <property type="entry name" value="ZnF_C2H2"/>
    <property type="match status" value="4"/>
</dbReference>
<keyword evidence="1" id="KW-0479">Metal-binding</keyword>
<keyword evidence="9" id="KW-1185">Reference proteome</keyword>
<dbReference type="PANTHER" id="PTHR14003:SF22">
    <property type="entry name" value="FINGER DOMAIN PROTEIN, PUTATIVE (AFU_ORTHOLOGUE AFUA_4G11480)-RELATED"/>
    <property type="match status" value="1"/>
</dbReference>
<dbReference type="OrthoDB" id="3437960at2759"/>
<evidence type="ECO:0000259" key="7">
    <source>
        <dbReference type="PROSITE" id="PS50157"/>
    </source>
</evidence>
<dbReference type="Proteomes" id="UP000749293">
    <property type="component" value="Unassembled WGS sequence"/>
</dbReference>
<dbReference type="FunFam" id="3.30.160.60:FF:002343">
    <property type="entry name" value="Zinc finger protein 33A"/>
    <property type="match status" value="1"/>
</dbReference>
<proteinExistence type="predicted"/>